<reference evidence="22" key="1">
    <citation type="submission" date="2025-08" db="UniProtKB">
        <authorList>
            <consortium name="RefSeq"/>
        </authorList>
    </citation>
    <scope>IDENTIFICATION</scope>
    <source>
        <tissue evidence="22">Whole organism</tissue>
    </source>
</reference>
<dbReference type="Pfam" id="PF01483">
    <property type="entry name" value="P_proprotein"/>
    <property type="match status" value="1"/>
</dbReference>
<evidence type="ECO:0000256" key="14">
    <source>
        <dbReference type="ARBA" id="ARBA00035756"/>
    </source>
</evidence>
<evidence type="ECO:0000256" key="7">
    <source>
        <dbReference type="ARBA" id="ARBA00022737"/>
    </source>
</evidence>
<evidence type="ECO:0000259" key="20">
    <source>
        <dbReference type="PROSITE" id="PS51829"/>
    </source>
</evidence>
<organism evidence="21 22">
    <name type="scientific">Frankliniella occidentalis</name>
    <name type="common">Western flower thrips</name>
    <name type="synonym">Euthrips occidentalis</name>
    <dbReference type="NCBI Taxonomy" id="133901"/>
    <lineage>
        <taxon>Eukaryota</taxon>
        <taxon>Metazoa</taxon>
        <taxon>Ecdysozoa</taxon>
        <taxon>Arthropoda</taxon>
        <taxon>Hexapoda</taxon>
        <taxon>Insecta</taxon>
        <taxon>Pterygota</taxon>
        <taxon>Neoptera</taxon>
        <taxon>Paraneoptera</taxon>
        <taxon>Thysanoptera</taxon>
        <taxon>Terebrantia</taxon>
        <taxon>Thripoidea</taxon>
        <taxon>Thripidae</taxon>
        <taxon>Frankliniella</taxon>
    </lineage>
</organism>
<name>A0A9C6TSR1_FRAOC</name>
<evidence type="ECO:0000256" key="3">
    <source>
        <dbReference type="ARBA" id="ARBA00022670"/>
    </source>
</evidence>
<keyword evidence="7" id="KW-0677">Repeat</keyword>
<dbReference type="KEGG" id="foc:113209561"/>
<evidence type="ECO:0000256" key="16">
    <source>
        <dbReference type="PIRSR" id="PIRSR615500-1"/>
    </source>
</evidence>
<evidence type="ECO:0000256" key="6">
    <source>
        <dbReference type="ARBA" id="ARBA00022729"/>
    </source>
</evidence>
<dbReference type="Gene3D" id="2.60.120.260">
    <property type="entry name" value="Galactose-binding domain-like"/>
    <property type="match status" value="1"/>
</dbReference>
<dbReference type="InterPro" id="IPR000742">
    <property type="entry name" value="EGF"/>
</dbReference>
<gene>
    <name evidence="22" type="primary">LOC113209561</name>
</gene>
<keyword evidence="21" id="KW-1185">Reference proteome</keyword>
<keyword evidence="10 19" id="KW-1133">Transmembrane helix</keyword>
<dbReference type="InterPro" id="IPR023828">
    <property type="entry name" value="Peptidase_S8_Ser-AS"/>
</dbReference>
<sequence>MHIQEAWQRGYTGKGVVVSILDDGIQGNHPDLSQNFDPMASADINDGDPDPTPRDNGDNKHGTRCAGEVAAQAFNTFCGVGVAYHASIGGVRMLDGTVNDAVEAAALSVNPSHIDIYSASWGPEDDGKTVDGPGPLAKRAFLQGVSTGRKGKGSIFVWASGNGGRHTDSCNCDGYTNSIFTLSISSATQGGLKPWYLEECSSTLATTYSSGTPGRDRSVATVDMDGQLRPDHLCTNEHTGTSASAPLAAGICALALEANPSLTWRDMQHLVVRASRPAPLEREDGWVLNGAKRKVSHKFGYGLMDAAAMVAMAEAWTPIPPQHICKSQEMTEERPIDAAKGALLEMQVDVNGCRGTANEIRFLEHVQARVTLRYSPRGALRVTLTSPMGTTSVLLSERPLDTESSNLDDWAFLSVHYWGERPDGRWTLRVSNQGKEAAKQNGVVKKWQLVLYGTAADPLPSANGTAAGGGLGPGAPSLVELVPLGGGAQGPSPEYHPAAPLPASMRPLILHDCDHECLEAAGCYGKGPTACLACKHYKLDNACVSRCPPRSYLSKDASCLPCHESCETCAGPGPDSCLSCAPAHLRVTDLAVCLQQCPDGYFEDSEKGVCIPCAANCVSCSDQPDRCTVCAPRLLMHGSKCYAACPPGTFNITSDKCQECHSSCDTCSGPDETQCISCPAGRYFLSGTCLRGCPEGWHPDKHAQECAACALGCTLCTNSGCLVCAQGWVLGPEGRCSREGSGRCKDGEHMDQQTGHCAPCDAGCLTCHGTGADACLTCAATTPMLYAGRCYPLCPDGSYQHLASTCQRCPHTCRTCVSRQNCTACAPGLELQSGQCRVAFLSLNCHVPAQLDFESVTELHQFAESGRGYYSDGGVCSACYLSCATCVGPRKDECVSCPRGWQLLGGACHPDCPQGHFQTQYGCTRCHHSCRSCDGEGPARCTSCGSRRVLQDGRCAECVRGQYYDATLRRCAACDASCAACSGPGPYSCSACAAPLQLHKRHHQCVPCCDPQPAAQPTTCCRCRTDALQGVCPDVSSAGKRRIAEAAVAVPWAAPSGRGAGAVGSAGSLLGGPQLPAASADWRLTGVQDGDTLARSRSGTHQPNISLTTTTATLAVAVAALLVLIVGILVTMLQSRSARSPASDTRGGLHCRLNSPRGSADHSGPRGSRGRPRSRSRGRPRGRSRDTEAAEEECLLENSEDNQDASEDHHLQDSALPSNREKGLPQHVIRT</sequence>
<evidence type="ECO:0000313" key="21">
    <source>
        <dbReference type="Proteomes" id="UP000504606"/>
    </source>
</evidence>
<comment type="similarity">
    <text evidence="2">Belongs to the peptidase S8 family. Furin subfamily.</text>
</comment>
<keyword evidence="19" id="KW-0472">Membrane</keyword>
<keyword evidence="11" id="KW-0865">Zymogen</keyword>
<evidence type="ECO:0000256" key="10">
    <source>
        <dbReference type="ARBA" id="ARBA00022989"/>
    </source>
</evidence>
<dbReference type="Pfam" id="PF14843">
    <property type="entry name" value="GF_recep_IV"/>
    <property type="match status" value="1"/>
</dbReference>
<keyword evidence="12" id="KW-1015">Disulfide bond</keyword>
<evidence type="ECO:0000256" key="2">
    <source>
        <dbReference type="ARBA" id="ARBA00005325"/>
    </source>
</evidence>
<evidence type="ECO:0000256" key="4">
    <source>
        <dbReference type="ARBA" id="ARBA00022685"/>
    </source>
</evidence>
<keyword evidence="13" id="KW-0325">Glycoprotein</keyword>
<dbReference type="PANTHER" id="PTHR42884">
    <property type="entry name" value="PROPROTEIN CONVERTASE SUBTILISIN/KEXIN-RELATED"/>
    <property type="match status" value="1"/>
</dbReference>
<evidence type="ECO:0000256" key="18">
    <source>
        <dbReference type="SAM" id="MobiDB-lite"/>
    </source>
</evidence>
<dbReference type="GO" id="GO:0016485">
    <property type="term" value="P:protein processing"/>
    <property type="evidence" value="ECO:0007669"/>
    <property type="project" value="TreeGrafter"/>
</dbReference>
<dbReference type="SUPFAM" id="SSF52743">
    <property type="entry name" value="Subtilisin-like"/>
    <property type="match status" value="1"/>
</dbReference>
<feature type="compositionally biased region" description="Basic residues" evidence="18">
    <location>
        <begin position="1168"/>
        <end position="1182"/>
    </location>
</feature>
<keyword evidence="6" id="KW-0732">Signal</keyword>
<feature type="region of interest" description="Disordered" evidence="18">
    <location>
        <begin position="1137"/>
        <end position="1231"/>
    </location>
</feature>
<feature type="region of interest" description="Disordered" evidence="18">
    <location>
        <begin position="28"/>
        <end position="63"/>
    </location>
</feature>
<dbReference type="PROSITE" id="PS00136">
    <property type="entry name" value="SUBTILASE_ASP"/>
    <property type="match status" value="1"/>
</dbReference>
<dbReference type="Pfam" id="PF00082">
    <property type="entry name" value="Peptidase_S8"/>
    <property type="match status" value="1"/>
</dbReference>
<dbReference type="GO" id="GO:0000139">
    <property type="term" value="C:Golgi membrane"/>
    <property type="evidence" value="ECO:0007669"/>
    <property type="project" value="TreeGrafter"/>
</dbReference>
<evidence type="ECO:0000256" key="9">
    <source>
        <dbReference type="ARBA" id="ARBA00022825"/>
    </source>
</evidence>
<evidence type="ECO:0000256" key="13">
    <source>
        <dbReference type="ARBA" id="ARBA00023180"/>
    </source>
</evidence>
<dbReference type="SUPFAM" id="SSF49785">
    <property type="entry name" value="Galactose-binding domain-like"/>
    <property type="match status" value="1"/>
</dbReference>
<evidence type="ECO:0000256" key="15">
    <source>
        <dbReference type="ARBA" id="ARBA00038993"/>
    </source>
</evidence>
<dbReference type="InterPro" id="IPR036852">
    <property type="entry name" value="Peptidase_S8/S53_dom_sf"/>
</dbReference>
<dbReference type="FunFam" id="2.60.120.260:FF:000072">
    <property type="entry name" value="Proprotein convertase subtilisin/kexin type"/>
    <property type="match status" value="1"/>
</dbReference>
<dbReference type="SMART" id="SM00181">
    <property type="entry name" value="EGF"/>
    <property type="match status" value="5"/>
</dbReference>
<dbReference type="InterPro" id="IPR015500">
    <property type="entry name" value="Peptidase_S8_subtilisin-rel"/>
</dbReference>
<dbReference type="InterPro" id="IPR008979">
    <property type="entry name" value="Galactose-bd-like_sf"/>
</dbReference>
<feature type="active site" description="Charge relay system" evidence="16 17">
    <location>
        <position position="242"/>
    </location>
</feature>
<comment type="subcellular location">
    <subcellularLocation>
        <location evidence="1">Membrane</location>
        <topology evidence="1">Single-pass membrane protein</topology>
    </subcellularLocation>
</comment>
<dbReference type="PROSITE" id="PS51829">
    <property type="entry name" value="P_HOMO_B"/>
    <property type="match status" value="1"/>
</dbReference>
<feature type="active site" description="Charge relay system" evidence="16 17">
    <location>
        <position position="61"/>
    </location>
</feature>
<dbReference type="Gene3D" id="2.10.220.10">
    <property type="entry name" value="Hormone Receptor, Insulin-like Growth Factor Receptor 1, Chain A, domain 2"/>
    <property type="match status" value="6"/>
</dbReference>
<dbReference type="InterPro" id="IPR006212">
    <property type="entry name" value="Furin_repeat"/>
</dbReference>
<dbReference type="PROSITE" id="PS00138">
    <property type="entry name" value="SUBTILASE_SER"/>
    <property type="match status" value="1"/>
</dbReference>
<evidence type="ECO:0000256" key="1">
    <source>
        <dbReference type="ARBA" id="ARBA00004167"/>
    </source>
</evidence>
<dbReference type="EC" id="3.4.21.75" evidence="15"/>
<feature type="transmembrane region" description="Helical" evidence="19">
    <location>
        <begin position="1112"/>
        <end position="1133"/>
    </location>
</feature>
<dbReference type="InterPro" id="IPR032778">
    <property type="entry name" value="GF_recep_IV"/>
</dbReference>
<dbReference type="PROSITE" id="PS51892">
    <property type="entry name" value="SUBTILASE"/>
    <property type="match status" value="1"/>
</dbReference>
<keyword evidence="9 17" id="KW-0720">Serine protease</keyword>
<evidence type="ECO:0000313" key="22">
    <source>
        <dbReference type="RefSeq" id="XP_052121650.1"/>
    </source>
</evidence>
<dbReference type="InterPro" id="IPR002884">
    <property type="entry name" value="P_dom"/>
</dbReference>
<feature type="domain" description="P/Homo B" evidence="20">
    <location>
        <begin position="319"/>
        <end position="457"/>
    </location>
</feature>
<keyword evidence="4" id="KW-0165">Cleavage on pair of basic residues</keyword>
<protein>
    <recommendedName>
        <fullName evidence="15">furin</fullName>
        <ecNumber evidence="15">3.4.21.75</ecNumber>
    </recommendedName>
</protein>
<keyword evidence="3 17" id="KW-0645">Protease</keyword>
<evidence type="ECO:0000256" key="8">
    <source>
        <dbReference type="ARBA" id="ARBA00022801"/>
    </source>
</evidence>
<dbReference type="InterPro" id="IPR022398">
    <property type="entry name" value="Peptidase_S8_His-AS"/>
</dbReference>
<dbReference type="InterPro" id="IPR000209">
    <property type="entry name" value="Peptidase_S8/S53_dom"/>
</dbReference>
<dbReference type="InterPro" id="IPR034182">
    <property type="entry name" value="Kexin/furin"/>
</dbReference>
<accession>A0A9C6TSR1</accession>
<keyword evidence="8 17" id="KW-0378">Hydrolase</keyword>
<evidence type="ECO:0000256" key="11">
    <source>
        <dbReference type="ARBA" id="ARBA00023145"/>
    </source>
</evidence>
<dbReference type="SUPFAM" id="SSF57184">
    <property type="entry name" value="Growth factor receptor domain"/>
    <property type="match status" value="3"/>
</dbReference>
<evidence type="ECO:0000256" key="12">
    <source>
        <dbReference type="ARBA" id="ARBA00023157"/>
    </source>
</evidence>
<dbReference type="GO" id="GO:0004252">
    <property type="term" value="F:serine-type endopeptidase activity"/>
    <property type="evidence" value="ECO:0007669"/>
    <property type="project" value="UniProtKB-UniRule"/>
</dbReference>
<comment type="catalytic activity">
    <reaction evidence="14">
        <text>Release of mature proteins from their proproteins by cleavage of -Arg-Xaa-Yaa-Arg-|-Zaa- bonds, where Xaa can be any amino acid and Yaa is Arg or Lys. Releases albumin, complement component C3 and von Willebrand factor from their respective precursors.</text>
        <dbReference type="EC" id="3.4.21.75"/>
    </reaction>
</comment>
<dbReference type="PRINTS" id="PR00723">
    <property type="entry name" value="SUBTILISIN"/>
</dbReference>
<dbReference type="Gene3D" id="3.40.50.200">
    <property type="entry name" value="Peptidase S8/S53 domain"/>
    <property type="match status" value="1"/>
</dbReference>
<feature type="active site" description="Charge relay system" evidence="16 17">
    <location>
        <position position="22"/>
    </location>
</feature>
<evidence type="ECO:0000256" key="5">
    <source>
        <dbReference type="ARBA" id="ARBA00022692"/>
    </source>
</evidence>
<dbReference type="CDD" id="cd04059">
    <property type="entry name" value="Peptidases_S8_Protein_convertases_Kexins_Furin-like"/>
    <property type="match status" value="1"/>
</dbReference>
<evidence type="ECO:0000256" key="19">
    <source>
        <dbReference type="SAM" id="Phobius"/>
    </source>
</evidence>
<evidence type="ECO:0000256" key="17">
    <source>
        <dbReference type="PROSITE-ProRule" id="PRU01240"/>
    </source>
</evidence>
<dbReference type="InterPro" id="IPR023827">
    <property type="entry name" value="Peptidase_S8_Asp-AS"/>
</dbReference>
<dbReference type="CDD" id="cd00064">
    <property type="entry name" value="FU"/>
    <property type="match status" value="6"/>
</dbReference>
<keyword evidence="5 19" id="KW-0812">Transmembrane</keyword>
<dbReference type="GeneID" id="113209561"/>
<proteinExistence type="inferred from homology"/>
<dbReference type="Proteomes" id="UP000504606">
    <property type="component" value="Unplaced"/>
</dbReference>
<dbReference type="AlphaFoldDB" id="A0A9C6TSR1"/>
<dbReference type="FunFam" id="3.40.50.200:FF:000001">
    <property type="entry name" value="Furin 2, isoform B"/>
    <property type="match status" value="1"/>
</dbReference>
<dbReference type="GO" id="GO:0005802">
    <property type="term" value="C:trans-Golgi network"/>
    <property type="evidence" value="ECO:0007669"/>
    <property type="project" value="TreeGrafter"/>
</dbReference>
<feature type="compositionally biased region" description="Acidic residues" evidence="18">
    <location>
        <begin position="1189"/>
        <end position="1205"/>
    </location>
</feature>
<dbReference type="PANTHER" id="PTHR42884:SF23">
    <property type="entry name" value="FURIN-LIKE PROTEASE 2"/>
    <property type="match status" value="1"/>
</dbReference>
<dbReference type="InterPro" id="IPR009030">
    <property type="entry name" value="Growth_fac_rcpt_cys_sf"/>
</dbReference>
<dbReference type="OrthoDB" id="300641at2759"/>
<dbReference type="FunFam" id="2.10.220.10:FF:000055">
    <property type="entry name" value="Furin-like protease 2"/>
    <property type="match status" value="1"/>
</dbReference>
<dbReference type="SMART" id="SM00261">
    <property type="entry name" value="FU"/>
    <property type="match status" value="10"/>
</dbReference>
<dbReference type="PROSITE" id="PS00137">
    <property type="entry name" value="SUBTILASE_HIS"/>
    <property type="match status" value="1"/>
</dbReference>
<dbReference type="RefSeq" id="XP_052121650.1">
    <property type="nucleotide sequence ID" value="XM_052265690.1"/>
</dbReference>
<feature type="compositionally biased region" description="Basic and acidic residues" evidence="18">
    <location>
        <begin position="51"/>
        <end position="61"/>
    </location>
</feature>